<dbReference type="Proteomes" id="UP000324222">
    <property type="component" value="Unassembled WGS sequence"/>
</dbReference>
<comment type="caution">
    <text evidence="2">The sequence shown here is derived from an EMBL/GenBank/DDBJ whole genome shotgun (WGS) entry which is preliminary data.</text>
</comment>
<gene>
    <name evidence="2" type="ORF">E2C01_007352</name>
</gene>
<evidence type="ECO:0000313" key="2">
    <source>
        <dbReference type="EMBL" id="MPC14583.1"/>
    </source>
</evidence>
<name>A0A5B7D430_PORTR</name>
<organism evidence="2 3">
    <name type="scientific">Portunus trituberculatus</name>
    <name type="common">Swimming crab</name>
    <name type="synonym">Neptunus trituberculatus</name>
    <dbReference type="NCBI Taxonomy" id="210409"/>
    <lineage>
        <taxon>Eukaryota</taxon>
        <taxon>Metazoa</taxon>
        <taxon>Ecdysozoa</taxon>
        <taxon>Arthropoda</taxon>
        <taxon>Crustacea</taxon>
        <taxon>Multicrustacea</taxon>
        <taxon>Malacostraca</taxon>
        <taxon>Eumalacostraca</taxon>
        <taxon>Eucarida</taxon>
        <taxon>Decapoda</taxon>
        <taxon>Pleocyemata</taxon>
        <taxon>Brachyura</taxon>
        <taxon>Eubrachyura</taxon>
        <taxon>Portunoidea</taxon>
        <taxon>Portunidae</taxon>
        <taxon>Portuninae</taxon>
        <taxon>Portunus</taxon>
    </lineage>
</organism>
<evidence type="ECO:0000313" key="3">
    <source>
        <dbReference type="Proteomes" id="UP000324222"/>
    </source>
</evidence>
<feature type="region of interest" description="Disordered" evidence="1">
    <location>
        <begin position="17"/>
        <end position="82"/>
    </location>
</feature>
<keyword evidence="3" id="KW-1185">Reference proteome</keyword>
<dbReference type="EMBL" id="VSRR010000364">
    <property type="protein sequence ID" value="MPC14583.1"/>
    <property type="molecule type" value="Genomic_DNA"/>
</dbReference>
<reference evidence="2 3" key="1">
    <citation type="submission" date="2019-05" db="EMBL/GenBank/DDBJ databases">
        <title>Another draft genome of Portunus trituberculatus and its Hox gene families provides insights of decapod evolution.</title>
        <authorList>
            <person name="Jeong J.-H."/>
            <person name="Song I."/>
            <person name="Kim S."/>
            <person name="Choi T."/>
            <person name="Kim D."/>
            <person name="Ryu S."/>
            <person name="Kim W."/>
        </authorList>
    </citation>
    <scope>NUCLEOTIDE SEQUENCE [LARGE SCALE GENOMIC DNA]</scope>
    <source>
        <tissue evidence="2">Muscle</tissue>
    </source>
</reference>
<sequence length="82" mass="8287">MSVDGLDAGQVRRLLHGAVGGATTHKGLRGLTDGHGQQGPATRGGRGGHEGRRTGRGRGSGGGRSGRPRRVGRGRLSLRGGV</sequence>
<proteinExistence type="predicted"/>
<evidence type="ECO:0000256" key="1">
    <source>
        <dbReference type="SAM" id="MobiDB-lite"/>
    </source>
</evidence>
<dbReference type="AlphaFoldDB" id="A0A5B7D430"/>
<protein>
    <submittedName>
        <fullName evidence="2">Uncharacterized protein</fullName>
    </submittedName>
</protein>
<accession>A0A5B7D430</accession>